<dbReference type="EMBL" id="JMKJ01000580">
    <property type="protein sequence ID" value="KGG50410.1"/>
    <property type="molecule type" value="Genomic_DNA"/>
</dbReference>
<feature type="region of interest" description="Disordered" evidence="1">
    <location>
        <begin position="1"/>
        <end position="35"/>
    </location>
</feature>
<evidence type="ECO:0000313" key="3">
    <source>
        <dbReference type="Proteomes" id="UP000029725"/>
    </source>
</evidence>
<evidence type="ECO:0000313" key="2">
    <source>
        <dbReference type="EMBL" id="KGG50410.1"/>
    </source>
</evidence>
<proteinExistence type="predicted"/>
<comment type="caution">
    <text evidence="2">The sequence shown here is derived from an EMBL/GenBank/DDBJ whole genome shotgun (WGS) entry which is preliminary data.</text>
</comment>
<protein>
    <submittedName>
        <fullName evidence="2">Uncharacterized protein</fullName>
    </submittedName>
</protein>
<dbReference type="RefSeq" id="XP_013236848.1">
    <property type="nucleotide sequence ID" value="XM_013381394.1"/>
</dbReference>
<dbReference type="VEuPathDB" id="MicrosporidiaDB:DI09_70p50"/>
<accession>A0A098VNA5</accession>
<gene>
    <name evidence="2" type="ORF">DI09_70p50</name>
</gene>
<dbReference type="HOGENOM" id="CLU_799471_0_0_1"/>
<reference evidence="2 3" key="1">
    <citation type="submission" date="2014-04" db="EMBL/GenBank/DDBJ databases">
        <title>A new species of microsporidia sheds light on the evolution of extreme parasitism.</title>
        <authorList>
            <person name="Haag K.L."/>
            <person name="James T.Y."/>
            <person name="Larsson R."/>
            <person name="Schaer T.M."/>
            <person name="Refardt D."/>
            <person name="Pombert J.-F."/>
            <person name="Ebert D."/>
        </authorList>
    </citation>
    <scope>NUCLEOTIDE SEQUENCE [LARGE SCALE GENOMIC DNA]</scope>
    <source>
        <strain evidence="2 3">UGP3</strain>
        <tissue evidence="2">Spores</tissue>
    </source>
</reference>
<keyword evidence="3" id="KW-1185">Reference proteome</keyword>
<organism evidence="2 3">
    <name type="scientific">Mitosporidium daphniae</name>
    <dbReference type="NCBI Taxonomy" id="1485682"/>
    <lineage>
        <taxon>Eukaryota</taxon>
        <taxon>Fungi</taxon>
        <taxon>Fungi incertae sedis</taxon>
        <taxon>Microsporidia</taxon>
        <taxon>Mitosporidium</taxon>
    </lineage>
</organism>
<dbReference type="AlphaFoldDB" id="A0A098VNA5"/>
<evidence type="ECO:0000256" key="1">
    <source>
        <dbReference type="SAM" id="MobiDB-lite"/>
    </source>
</evidence>
<dbReference type="Proteomes" id="UP000029725">
    <property type="component" value="Unassembled WGS sequence"/>
</dbReference>
<name>A0A098VNA5_9MICR</name>
<sequence length="347" mass="38171">MRPPEETSFAQREERRRRSSSVVLMEQEETRPPTHPLANLLASSTIGTNHNHMVVLNDELAPIRLHRMRLSPPPSPAIESAMVIQDDTQQLMLLSARRSDNQASSTPASHRGISLMQFTSSPVSTSSGSSLGSSSFTSLTQATLFEREVHGQARALLNGAQRSAQDEDNYFQANGRTVFSHSQNDENFHPHHRLLAGLHSGDNSMCSIGSNSSCSTLSSILNQYAEPTSSATILSSNEEEDDDFDENSPSALAAFFQQLSLATMGSHAQVIFHDDLLSFILSQRVLERSAFANNALVEALQLYLTLPIECTCGIPDDHWTLSACKCAQRAIWQLKERVSDAPQPPIR</sequence>
<dbReference type="GeneID" id="25260704"/>